<evidence type="ECO:0000313" key="3">
    <source>
        <dbReference type="Proteomes" id="UP000824782"/>
    </source>
</evidence>
<sequence length="94" mass="10233">MQKIRLRASAEGSHSHAQNDPTIGQRQTEEEITGAPSHGEASLHKLQGWRIQTFLSHEADPTRVTSGPTRTAHSPWSRSLGGGRESHTRGEGLS</sequence>
<name>A0AAV6Z9B5_ENGPU</name>
<feature type="compositionally biased region" description="Polar residues" evidence="1">
    <location>
        <begin position="15"/>
        <end position="26"/>
    </location>
</feature>
<accession>A0AAV6Z9B5</accession>
<feature type="region of interest" description="Disordered" evidence="1">
    <location>
        <begin position="1"/>
        <end position="42"/>
    </location>
</feature>
<comment type="caution">
    <text evidence="2">The sequence shown here is derived from an EMBL/GenBank/DDBJ whole genome shotgun (WGS) entry which is preliminary data.</text>
</comment>
<organism evidence="2 3">
    <name type="scientific">Engystomops pustulosus</name>
    <name type="common">Tungara frog</name>
    <name type="synonym">Physalaemus pustulosus</name>
    <dbReference type="NCBI Taxonomy" id="76066"/>
    <lineage>
        <taxon>Eukaryota</taxon>
        <taxon>Metazoa</taxon>
        <taxon>Chordata</taxon>
        <taxon>Craniata</taxon>
        <taxon>Vertebrata</taxon>
        <taxon>Euteleostomi</taxon>
        <taxon>Amphibia</taxon>
        <taxon>Batrachia</taxon>
        <taxon>Anura</taxon>
        <taxon>Neobatrachia</taxon>
        <taxon>Hyloidea</taxon>
        <taxon>Leptodactylidae</taxon>
        <taxon>Leiuperinae</taxon>
        <taxon>Engystomops</taxon>
    </lineage>
</organism>
<feature type="compositionally biased region" description="Polar residues" evidence="1">
    <location>
        <begin position="63"/>
        <end position="77"/>
    </location>
</feature>
<keyword evidence="3" id="KW-1185">Reference proteome</keyword>
<feature type="region of interest" description="Disordered" evidence="1">
    <location>
        <begin position="57"/>
        <end position="94"/>
    </location>
</feature>
<protein>
    <submittedName>
        <fullName evidence="2">Uncharacterized protein</fullName>
    </submittedName>
</protein>
<reference evidence="2" key="1">
    <citation type="thesis" date="2020" institute="ProQuest LLC" country="789 East Eisenhower Parkway, Ann Arbor, MI, USA">
        <title>Comparative Genomics and Chromosome Evolution.</title>
        <authorList>
            <person name="Mudd A.B."/>
        </authorList>
    </citation>
    <scope>NUCLEOTIDE SEQUENCE</scope>
    <source>
        <strain evidence="2">237g6f4</strain>
        <tissue evidence="2">Blood</tissue>
    </source>
</reference>
<gene>
    <name evidence="2" type="ORF">GDO81_019721</name>
</gene>
<evidence type="ECO:0000313" key="2">
    <source>
        <dbReference type="EMBL" id="KAG8546129.1"/>
    </source>
</evidence>
<dbReference type="AlphaFoldDB" id="A0AAV6Z9B5"/>
<dbReference type="EMBL" id="WNYA01001237">
    <property type="protein sequence ID" value="KAG8546129.1"/>
    <property type="molecule type" value="Genomic_DNA"/>
</dbReference>
<dbReference type="Proteomes" id="UP000824782">
    <property type="component" value="Unassembled WGS sequence"/>
</dbReference>
<feature type="compositionally biased region" description="Basic and acidic residues" evidence="1">
    <location>
        <begin position="84"/>
        <end position="94"/>
    </location>
</feature>
<proteinExistence type="predicted"/>
<evidence type="ECO:0000256" key="1">
    <source>
        <dbReference type="SAM" id="MobiDB-lite"/>
    </source>
</evidence>